<protein>
    <submittedName>
        <fullName evidence="2">Uncharacterized protein</fullName>
    </submittedName>
</protein>
<evidence type="ECO:0000313" key="3">
    <source>
        <dbReference type="Proteomes" id="UP001362999"/>
    </source>
</evidence>
<dbReference type="Proteomes" id="UP001362999">
    <property type="component" value="Unassembled WGS sequence"/>
</dbReference>
<organism evidence="2 3">
    <name type="scientific">Favolaschia claudopus</name>
    <dbReference type="NCBI Taxonomy" id="2862362"/>
    <lineage>
        <taxon>Eukaryota</taxon>
        <taxon>Fungi</taxon>
        <taxon>Dikarya</taxon>
        <taxon>Basidiomycota</taxon>
        <taxon>Agaricomycotina</taxon>
        <taxon>Agaricomycetes</taxon>
        <taxon>Agaricomycetidae</taxon>
        <taxon>Agaricales</taxon>
        <taxon>Marasmiineae</taxon>
        <taxon>Mycenaceae</taxon>
        <taxon>Favolaschia</taxon>
    </lineage>
</organism>
<evidence type="ECO:0000313" key="2">
    <source>
        <dbReference type="EMBL" id="KAK7000396.1"/>
    </source>
</evidence>
<feature type="chain" id="PRO_5043889116" evidence="1">
    <location>
        <begin position="31"/>
        <end position="180"/>
    </location>
</feature>
<comment type="caution">
    <text evidence="2">The sequence shown here is derived from an EMBL/GenBank/DDBJ whole genome shotgun (WGS) entry which is preliminary data.</text>
</comment>
<keyword evidence="3" id="KW-1185">Reference proteome</keyword>
<sequence>MKSASMSTLISSKMLVLAASAGMGYPPIRGDPEFLSVVGISHVGSTGRGSIAVGQTMRTWNGEIYLGIYTGHPTLLTPRCLPKYARHGVPWHQRRRASLPRLHWVGANTSMNTDSGTSEYILLGSIFRRQVVKKACTEATGTVDEAGNLLAEKGGGVLHAANWRERYSEWPHVWRRFRRD</sequence>
<proteinExistence type="predicted"/>
<name>A0AAW0A2U0_9AGAR</name>
<dbReference type="AlphaFoldDB" id="A0AAW0A2U0"/>
<reference evidence="2 3" key="1">
    <citation type="journal article" date="2024" name="J Genomics">
        <title>Draft genome sequencing and assembly of Favolaschia claudopus CIRM-BRFM 2984 isolated from oak limbs.</title>
        <authorList>
            <person name="Navarro D."/>
            <person name="Drula E."/>
            <person name="Chaduli D."/>
            <person name="Cazenave R."/>
            <person name="Ahrendt S."/>
            <person name="Wang J."/>
            <person name="Lipzen A."/>
            <person name="Daum C."/>
            <person name="Barry K."/>
            <person name="Grigoriev I.V."/>
            <person name="Favel A."/>
            <person name="Rosso M.N."/>
            <person name="Martin F."/>
        </authorList>
    </citation>
    <scope>NUCLEOTIDE SEQUENCE [LARGE SCALE GENOMIC DNA]</scope>
    <source>
        <strain evidence="2 3">CIRM-BRFM 2984</strain>
    </source>
</reference>
<feature type="signal peptide" evidence="1">
    <location>
        <begin position="1"/>
        <end position="30"/>
    </location>
</feature>
<keyword evidence="1" id="KW-0732">Signal</keyword>
<dbReference type="EMBL" id="JAWWNJ010000089">
    <property type="protein sequence ID" value="KAK7000396.1"/>
    <property type="molecule type" value="Genomic_DNA"/>
</dbReference>
<evidence type="ECO:0000256" key="1">
    <source>
        <dbReference type="SAM" id="SignalP"/>
    </source>
</evidence>
<accession>A0AAW0A2U0</accession>
<gene>
    <name evidence="2" type="ORF">R3P38DRAFT_1846467</name>
</gene>